<sequence length="140" mass="16060">MKDVMYKYAKMELEQFAMFEENMKNEHGEIQVQTEAQFKYDKSQHVLCSKITVTFSNGESPLMRAVLDSYFLIHPDSIIGITDSEGHIIFPTNVLVQFASLNYGSLRGIIHLKTLDTKLSGYILPPIFFNDIITKDYIAE</sequence>
<protein>
    <submittedName>
        <fullName evidence="1">Uncharacterized protein</fullName>
    </submittedName>
</protein>
<gene>
    <name evidence="1" type="ORF">H6A31_12260</name>
</gene>
<name>A0ABS2EXN3_9BACE</name>
<keyword evidence="2" id="KW-1185">Reference proteome</keyword>
<evidence type="ECO:0000313" key="1">
    <source>
        <dbReference type="EMBL" id="MBM6759440.1"/>
    </source>
</evidence>
<comment type="caution">
    <text evidence="1">The sequence shown here is derived from an EMBL/GenBank/DDBJ whole genome shotgun (WGS) entry which is preliminary data.</text>
</comment>
<organism evidence="1 2">
    <name type="scientific">Bacteroides mediterraneensis</name>
    <dbReference type="NCBI Taxonomy" id="1841856"/>
    <lineage>
        <taxon>Bacteria</taxon>
        <taxon>Pseudomonadati</taxon>
        <taxon>Bacteroidota</taxon>
        <taxon>Bacteroidia</taxon>
        <taxon>Bacteroidales</taxon>
        <taxon>Bacteroidaceae</taxon>
        <taxon>Bacteroides</taxon>
    </lineage>
</organism>
<accession>A0ABS2EXN3</accession>
<reference evidence="1 2" key="1">
    <citation type="journal article" date="2021" name="Sci. Rep.">
        <title>The distribution of antibiotic resistance genes in chicken gut microbiota commensals.</title>
        <authorList>
            <person name="Juricova H."/>
            <person name="Matiasovicova J."/>
            <person name="Kubasova T."/>
            <person name="Cejkova D."/>
            <person name="Rychlik I."/>
        </authorList>
    </citation>
    <scope>NUCLEOTIDE SEQUENCE [LARGE SCALE GENOMIC DNA]</scope>
    <source>
        <strain evidence="1 2">An801</strain>
    </source>
</reference>
<evidence type="ECO:0000313" key="2">
    <source>
        <dbReference type="Proteomes" id="UP000703295"/>
    </source>
</evidence>
<dbReference type="RefSeq" id="WP_204476615.1">
    <property type="nucleotide sequence ID" value="NZ_JACJJW010000040.1"/>
</dbReference>
<dbReference type="Proteomes" id="UP000703295">
    <property type="component" value="Unassembled WGS sequence"/>
</dbReference>
<dbReference type="EMBL" id="JACJJW010000040">
    <property type="protein sequence ID" value="MBM6759440.1"/>
    <property type="molecule type" value="Genomic_DNA"/>
</dbReference>
<proteinExistence type="predicted"/>